<evidence type="ECO:0000256" key="4">
    <source>
        <dbReference type="ARBA" id="ARBA00023125"/>
    </source>
</evidence>
<dbReference type="InterPro" id="IPR013324">
    <property type="entry name" value="RNA_pol_sigma_r3/r4-like"/>
</dbReference>
<dbReference type="InterPro" id="IPR013249">
    <property type="entry name" value="RNA_pol_sigma70_r4_t2"/>
</dbReference>
<dbReference type="PANTHER" id="PTHR43133">
    <property type="entry name" value="RNA POLYMERASE ECF-TYPE SIGMA FACTO"/>
    <property type="match status" value="1"/>
</dbReference>
<dbReference type="RefSeq" id="WP_379045886.1">
    <property type="nucleotide sequence ID" value="NZ_JBHULZ010000026.1"/>
</dbReference>
<dbReference type="InterPro" id="IPR036388">
    <property type="entry name" value="WH-like_DNA-bd_sf"/>
</dbReference>
<keyword evidence="4" id="KW-0238">DNA-binding</keyword>
<dbReference type="Gene3D" id="1.10.1740.10">
    <property type="match status" value="1"/>
</dbReference>
<evidence type="ECO:0000256" key="1">
    <source>
        <dbReference type="ARBA" id="ARBA00010641"/>
    </source>
</evidence>
<evidence type="ECO:0000256" key="2">
    <source>
        <dbReference type="ARBA" id="ARBA00023015"/>
    </source>
</evidence>
<dbReference type="InterPro" id="IPR014284">
    <property type="entry name" value="RNA_pol_sigma-70_dom"/>
</dbReference>
<keyword evidence="3" id="KW-0731">Sigma factor</keyword>
<dbReference type="PANTHER" id="PTHR43133:SF8">
    <property type="entry name" value="RNA POLYMERASE SIGMA FACTOR HI_1459-RELATED"/>
    <property type="match status" value="1"/>
</dbReference>
<evidence type="ECO:0000313" key="8">
    <source>
        <dbReference type="EMBL" id="MFD2697648.1"/>
    </source>
</evidence>
<dbReference type="InterPro" id="IPR013325">
    <property type="entry name" value="RNA_pol_sigma_r2"/>
</dbReference>
<organism evidence="8 9">
    <name type="scientific">Mesonia sediminis</name>
    <dbReference type="NCBI Taxonomy" id="1703946"/>
    <lineage>
        <taxon>Bacteria</taxon>
        <taxon>Pseudomonadati</taxon>
        <taxon>Bacteroidota</taxon>
        <taxon>Flavobacteriia</taxon>
        <taxon>Flavobacteriales</taxon>
        <taxon>Flavobacteriaceae</taxon>
        <taxon>Mesonia</taxon>
    </lineage>
</organism>
<dbReference type="InterPro" id="IPR039425">
    <property type="entry name" value="RNA_pol_sigma-70-like"/>
</dbReference>
<dbReference type="Proteomes" id="UP001597357">
    <property type="component" value="Unassembled WGS sequence"/>
</dbReference>
<evidence type="ECO:0000313" key="9">
    <source>
        <dbReference type="Proteomes" id="UP001597357"/>
    </source>
</evidence>
<keyword evidence="2" id="KW-0805">Transcription regulation</keyword>
<evidence type="ECO:0000259" key="7">
    <source>
        <dbReference type="Pfam" id="PF08281"/>
    </source>
</evidence>
<dbReference type="Pfam" id="PF08281">
    <property type="entry name" value="Sigma70_r4_2"/>
    <property type="match status" value="1"/>
</dbReference>
<comment type="caution">
    <text evidence="8">The sequence shown here is derived from an EMBL/GenBank/DDBJ whole genome shotgun (WGS) entry which is preliminary data.</text>
</comment>
<evidence type="ECO:0000259" key="6">
    <source>
        <dbReference type="Pfam" id="PF04542"/>
    </source>
</evidence>
<feature type="domain" description="RNA polymerase sigma factor 70 region 4 type 2" evidence="7">
    <location>
        <begin position="105"/>
        <end position="157"/>
    </location>
</feature>
<dbReference type="SUPFAM" id="SSF88659">
    <property type="entry name" value="Sigma3 and sigma4 domains of RNA polymerase sigma factors"/>
    <property type="match status" value="1"/>
</dbReference>
<name>A0ABW5SES2_9FLAO</name>
<dbReference type="Gene3D" id="1.10.10.10">
    <property type="entry name" value="Winged helix-like DNA-binding domain superfamily/Winged helix DNA-binding domain"/>
    <property type="match status" value="1"/>
</dbReference>
<dbReference type="InterPro" id="IPR007627">
    <property type="entry name" value="RNA_pol_sigma70_r2"/>
</dbReference>
<keyword evidence="9" id="KW-1185">Reference proteome</keyword>
<proteinExistence type="inferred from homology"/>
<reference evidence="9" key="1">
    <citation type="journal article" date="2019" name="Int. J. Syst. Evol. Microbiol.">
        <title>The Global Catalogue of Microorganisms (GCM) 10K type strain sequencing project: providing services to taxonomists for standard genome sequencing and annotation.</title>
        <authorList>
            <consortium name="The Broad Institute Genomics Platform"/>
            <consortium name="The Broad Institute Genome Sequencing Center for Infectious Disease"/>
            <person name="Wu L."/>
            <person name="Ma J."/>
        </authorList>
    </citation>
    <scope>NUCLEOTIDE SEQUENCE [LARGE SCALE GENOMIC DNA]</scope>
    <source>
        <strain evidence="9">KCTC 42255</strain>
    </source>
</reference>
<evidence type="ECO:0000256" key="5">
    <source>
        <dbReference type="ARBA" id="ARBA00023163"/>
    </source>
</evidence>
<dbReference type="NCBIfam" id="TIGR02937">
    <property type="entry name" value="sigma70-ECF"/>
    <property type="match status" value="1"/>
</dbReference>
<accession>A0ABW5SES2</accession>
<protein>
    <submittedName>
        <fullName evidence="8">RNA polymerase sigma factor</fullName>
    </submittedName>
</protein>
<evidence type="ECO:0000256" key="3">
    <source>
        <dbReference type="ARBA" id="ARBA00023082"/>
    </source>
</evidence>
<dbReference type="SUPFAM" id="SSF88946">
    <property type="entry name" value="Sigma2 domain of RNA polymerase sigma factors"/>
    <property type="match status" value="1"/>
</dbReference>
<dbReference type="Pfam" id="PF04542">
    <property type="entry name" value="Sigma70_r2"/>
    <property type="match status" value="1"/>
</dbReference>
<comment type="similarity">
    <text evidence="1">Belongs to the sigma-70 factor family. ECF subfamily.</text>
</comment>
<keyword evidence="5" id="KW-0804">Transcription</keyword>
<feature type="domain" description="RNA polymerase sigma-70 region 2" evidence="6">
    <location>
        <begin position="14"/>
        <end position="75"/>
    </location>
</feature>
<dbReference type="EMBL" id="JBHULZ010000026">
    <property type="protein sequence ID" value="MFD2697648.1"/>
    <property type="molecule type" value="Genomic_DNA"/>
</dbReference>
<sequence length="171" mass="20299">MSEREFLEFITGVKDKMYRLSLRLLISKDAAHDATQEVILKLWKIKTKLKEYHSPEAFAMTMTKNYSYDQLKAKRNNQVRLVHTNYEDNQQSSLQRQIEAKDELKQVQKIISNLSEQEQLLIQLRDVEQYSYDEMEKISGLKPTAMRVCLSRARKKIRTAMLKQHEYGVRK</sequence>
<gene>
    <name evidence="8" type="ORF">ACFSQ0_06555</name>
</gene>